<dbReference type="GO" id="GO:0008684">
    <property type="term" value="F:2-oxopent-4-enoate hydratase activity"/>
    <property type="evidence" value="ECO:0007669"/>
    <property type="project" value="TreeGrafter"/>
</dbReference>
<reference evidence="3 4" key="1">
    <citation type="submission" date="2019-03" db="EMBL/GenBank/DDBJ databases">
        <title>Genomic Encyclopedia of Type Strains, Phase IV (KMG-IV): sequencing the most valuable type-strain genomes for metagenomic binning, comparative biology and taxonomic classification.</title>
        <authorList>
            <person name="Goeker M."/>
        </authorList>
    </citation>
    <scope>NUCLEOTIDE SEQUENCE [LARGE SCALE GENOMIC DNA]</scope>
    <source>
        <strain evidence="3 4">DSM 45934</strain>
    </source>
</reference>
<dbReference type="PANTHER" id="PTHR30143">
    <property type="entry name" value="ACID HYDRATASE"/>
    <property type="match status" value="1"/>
</dbReference>
<dbReference type="Gene3D" id="3.90.850.10">
    <property type="entry name" value="Fumarylacetoacetase-like, C-terminal domain"/>
    <property type="match status" value="1"/>
</dbReference>
<dbReference type="InterPro" id="IPR011234">
    <property type="entry name" value="Fumarylacetoacetase-like_C"/>
</dbReference>
<dbReference type="AlphaFoldDB" id="A0A4R2JQ71"/>
<dbReference type="Pfam" id="PF01557">
    <property type="entry name" value="FAA_hydrolase"/>
    <property type="match status" value="1"/>
</dbReference>
<protein>
    <submittedName>
        <fullName evidence="3">2-keto-4-pentenoate hydratase</fullName>
    </submittedName>
</protein>
<dbReference type="RefSeq" id="WP_165960445.1">
    <property type="nucleotide sequence ID" value="NZ_SLWS01000003.1"/>
</dbReference>
<feature type="domain" description="Fumarylacetoacetase-like C-terminal" evidence="2">
    <location>
        <begin position="90"/>
        <end position="259"/>
    </location>
</feature>
<dbReference type="SUPFAM" id="SSF56529">
    <property type="entry name" value="FAH"/>
    <property type="match status" value="1"/>
</dbReference>
<dbReference type="EMBL" id="SLWS01000003">
    <property type="protein sequence ID" value="TCO61167.1"/>
    <property type="molecule type" value="Genomic_DNA"/>
</dbReference>
<dbReference type="InterPro" id="IPR050772">
    <property type="entry name" value="Hydratase-Decarb/MhpD_sf"/>
</dbReference>
<organism evidence="3 4">
    <name type="scientific">Actinocrispum wychmicini</name>
    <dbReference type="NCBI Taxonomy" id="1213861"/>
    <lineage>
        <taxon>Bacteria</taxon>
        <taxon>Bacillati</taxon>
        <taxon>Actinomycetota</taxon>
        <taxon>Actinomycetes</taxon>
        <taxon>Pseudonocardiales</taxon>
        <taxon>Pseudonocardiaceae</taxon>
        <taxon>Actinocrispum</taxon>
    </lineage>
</organism>
<dbReference type="InterPro" id="IPR036663">
    <property type="entry name" value="Fumarylacetoacetase_C_sf"/>
</dbReference>
<evidence type="ECO:0000313" key="4">
    <source>
        <dbReference type="Proteomes" id="UP000295680"/>
    </source>
</evidence>
<evidence type="ECO:0000256" key="1">
    <source>
        <dbReference type="ARBA" id="ARBA00023239"/>
    </source>
</evidence>
<accession>A0A4R2JQ71</accession>
<dbReference type="PANTHER" id="PTHR30143:SF0">
    <property type="entry name" value="2-KETO-4-PENTENOATE HYDRATASE"/>
    <property type="match status" value="1"/>
</dbReference>
<evidence type="ECO:0000313" key="3">
    <source>
        <dbReference type="EMBL" id="TCO61167.1"/>
    </source>
</evidence>
<dbReference type="Proteomes" id="UP000295680">
    <property type="component" value="Unassembled WGS sequence"/>
</dbReference>
<sequence length="266" mass="28009">MKSLVRPEITKLATELWASARDRRPVPPVSARCPDLTLSDAYAIQREVRALDIADGAVLVGHKIGATSVAIQEMFGIDHPDFGYLTDRMLLPDRACLDIDQFIAPKVEGEVAFRIAADLAGSSTTAQDVLAAASVVLPVLEVLDSRIENWAIQLVDTVADNASSAMVVMGSPTPVENVNLAAERMVFQAGERKETGHGTAVMGHPAESVACLVRILSSYGTGLSAGDIVLAGSWAAAVDLLPGGTVRASFDSLGTVSLSVTKERDA</sequence>
<dbReference type="GO" id="GO:0005737">
    <property type="term" value="C:cytoplasm"/>
    <property type="evidence" value="ECO:0007669"/>
    <property type="project" value="TreeGrafter"/>
</dbReference>
<keyword evidence="1" id="KW-0456">Lyase</keyword>
<keyword evidence="4" id="KW-1185">Reference proteome</keyword>
<proteinExistence type="predicted"/>
<gene>
    <name evidence="3" type="ORF">EV192_103751</name>
</gene>
<name>A0A4R2JQ71_9PSEU</name>
<comment type="caution">
    <text evidence="3">The sequence shown here is derived from an EMBL/GenBank/DDBJ whole genome shotgun (WGS) entry which is preliminary data.</text>
</comment>
<evidence type="ECO:0000259" key="2">
    <source>
        <dbReference type="Pfam" id="PF01557"/>
    </source>
</evidence>